<feature type="transmembrane region" description="Helical" evidence="3">
    <location>
        <begin position="352"/>
        <end position="375"/>
    </location>
</feature>
<dbReference type="GO" id="GO:0022857">
    <property type="term" value="F:transmembrane transporter activity"/>
    <property type="evidence" value="ECO:0007669"/>
    <property type="project" value="InterPro"/>
</dbReference>
<feature type="transmembrane region" description="Helical" evidence="3">
    <location>
        <begin position="144"/>
        <end position="167"/>
    </location>
</feature>
<feature type="transmembrane region" description="Helical" evidence="3">
    <location>
        <begin position="292"/>
        <end position="310"/>
    </location>
</feature>
<feature type="transmembrane region" description="Helical" evidence="3">
    <location>
        <begin position="212"/>
        <end position="230"/>
    </location>
</feature>
<organism evidence="5 6">
    <name type="scientific">Phialocephala subalpina</name>
    <dbReference type="NCBI Taxonomy" id="576137"/>
    <lineage>
        <taxon>Eukaryota</taxon>
        <taxon>Fungi</taxon>
        <taxon>Dikarya</taxon>
        <taxon>Ascomycota</taxon>
        <taxon>Pezizomycotina</taxon>
        <taxon>Leotiomycetes</taxon>
        <taxon>Helotiales</taxon>
        <taxon>Mollisiaceae</taxon>
        <taxon>Phialocephala</taxon>
        <taxon>Phialocephala fortinii species complex</taxon>
    </lineage>
</organism>
<proteinExistence type="inferred from homology"/>
<dbReference type="Proteomes" id="UP000184330">
    <property type="component" value="Unassembled WGS sequence"/>
</dbReference>
<dbReference type="Pfam" id="PF07690">
    <property type="entry name" value="MFS_1"/>
    <property type="match status" value="1"/>
</dbReference>
<comment type="similarity">
    <text evidence="2">Belongs to the major facilitator superfamily. Monocarboxylate porter (TC 2.A.1.13) family.</text>
</comment>
<feature type="domain" description="Major facilitator superfamily (MFS) profile" evidence="4">
    <location>
        <begin position="256"/>
        <end position="426"/>
    </location>
</feature>
<protein>
    <submittedName>
        <fullName evidence="5">Related to MFS transporter</fullName>
    </submittedName>
</protein>
<gene>
    <name evidence="5" type="ORF">PAC_18583</name>
</gene>
<dbReference type="PANTHER" id="PTHR11360:SF177">
    <property type="entry name" value="RIBOFLAVIN TRANSPORTER MCH5"/>
    <property type="match status" value="1"/>
</dbReference>
<evidence type="ECO:0000259" key="4">
    <source>
        <dbReference type="PROSITE" id="PS50850"/>
    </source>
</evidence>
<feature type="transmembrane region" description="Helical" evidence="3">
    <location>
        <begin position="179"/>
        <end position="200"/>
    </location>
</feature>
<dbReference type="GO" id="GO:0016020">
    <property type="term" value="C:membrane"/>
    <property type="evidence" value="ECO:0007669"/>
    <property type="project" value="UniProtKB-SubCell"/>
</dbReference>
<feature type="transmembrane region" description="Helical" evidence="3">
    <location>
        <begin position="50"/>
        <end position="72"/>
    </location>
</feature>
<name>A0A1L7XUH7_9HELO</name>
<evidence type="ECO:0000256" key="2">
    <source>
        <dbReference type="ARBA" id="ARBA00006727"/>
    </source>
</evidence>
<keyword evidence="3" id="KW-1133">Transmembrane helix</keyword>
<dbReference type="InterPro" id="IPR011701">
    <property type="entry name" value="MFS"/>
</dbReference>
<dbReference type="InterPro" id="IPR036259">
    <property type="entry name" value="MFS_trans_sf"/>
</dbReference>
<dbReference type="AlphaFoldDB" id="A0A1L7XUH7"/>
<dbReference type="EMBL" id="FJOG01000058">
    <property type="protein sequence ID" value="CZR68684.1"/>
    <property type="molecule type" value="Genomic_DNA"/>
</dbReference>
<dbReference type="Gene3D" id="1.20.1250.20">
    <property type="entry name" value="MFS general substrate transporter like domains"/>
    <property type="match status" value="2"/>
</dbReference>
<feature type="transmembrane region" description="Helical" evidence="3">
    <location>
        <begin position="118"/>
        <end position="138"/>
    </location>
</feature>
<keyword evidence="6" id="KW-1185">Reference proteome</keyword>
<dbReference type="OrthoDB" id="5667at2759"/>
<feature type="transmembrane region" description="Helical" evidence="3">
    <location>
        <begin position="92"/>
        <end position="111"/>
    </location>
</feature>
<comment type="subcellular location">
    <subcellularLocation>
        <location evidence="1">Membrane</location>
        <topology evidence="1">Multi-pass membrane protein</topology>
    </subcellularLocation>
</comment>
<sequence>MTNKHDDALGIKTNDAELCEISVVSEDESHTSEAHIGSASKPTSAQDGGLAGWTCVLGSFFALFCTFGWLNALGLFQTYYEENLLSMHSASTISWIFTIQLFLMWAGGAIFGRVIDTYGTYHVAIPCAIGCTFSVFMVSFCTEYYQILLAQGVGFGLAAAGLFSCATTSVGQFFEKRKALALGIALSGSSTGGFVHPLYLQRLIDEVGFKQAIRWASLVIGVSSALACLLMKARLPRKKWDKHLNFIDFSLFKQPIFSMYCLGTFFVTWGLFAPWNYLPSMSLRHGFSHGSAIYTIVVLNAASTIGRILPAHLADKLGRFNLVSLISILNAIALLAFWFPLDLNTSSPHEQIFVFGAVYGFVSGAFIGVMMSCVAELGSVETLGQRLGTYQFVVGVGYAFFLFFLFGLWELDESSDSRGVDSGGWL</sequence>
<evidence type="ECO:0000256" key="3">
    <source>
        <dbReference type="SAM" id="Phobius"/>
    </source>
</evidence>
<feature type="transmembrane region" description="Helical" evidence="3">
    <location>
        <begin position="387"/>
        <end position="409"/>
    </location>
</feature>
<dbReference type="SUPFAM" id="SSF103473">
    <property type="entry name" value="MFS general substrate transporter"/>
    <property type="match status" value="1"/>
</dbReference>
<reference evidence="5 6" key="1">
    <citation type="submission" date="2016-03" db="EMBL/GenBank/DDBJ databases">
        <authorList>
            <person name="Ploux O."/>
        </authorList>
    </citation>
    <scope>NUCLEOTIDE SEQUENCE [LARGE SCALE GENOMIC DNA]</scope>
    <source>
        <strain evidence="5 6">UAMH 11012</strain>
    </source>
</reference>
<feature type="transmembrane region" description="Helical" evidence="3">
    <location>
        <begin position="322"/>
        <end position="340"/>
    </location>
</feature>
<feature type="transmembrane region" description="Helical" evidence="3">
    <location>
        <begin position="251"/>
        <end position="272"/>
    </location>
</feature>
<keyword evidence="3" id="KW-0812">Transmembrane</keyword>
<evidence type="ECO:0000313" key="6">
    <source>
        <dbReference type="Proteomes" id="UP000184330"/>
    </source>
</evidence>
<dbReference type="InterPro" id="IPR020846">
    <property type="entry name" value="MFS_dom"/>
</dbReference>
<accession>A0A1L7XUH7</accession>
<keyword evidence="3" id="KW-0472">Membrane</keyword>
<dbReference type="InterPro" id="IPR050327">
    <property type="entry name" value="Proton-linked_MCT"/>
</dbReference>
<dbReference type="PROSITE" id="PS50850">
    <property type="entry name" value="MFS"/>
    <property type="match status" value="1"/>
</dbReference>
<evidence type="ECO:0000313" key="5">
    <source>
        <dbReference type="EMBL" id="CZR68684.1"/>
    </source>
</evidence>
<evidence type="ECO:0000256" key="1">
    <source>
        <dbReference type="ARBA" id="ARBA00004141"/>
    </source>
</evidence>
<dbReference type="PANTHER" id="PTHR11360">
    <property type="entry name" value="MONOCARBOXYLATE TRANSPORTER"/>
    <property type="match status" value="1"/>
</dbReference>